<organism evidence="1">
    <name type="scientific">Arundo donax</name>
    <name type="common">Giant reed</name>
    <name type="synonym">Donax arundinaceus</name>
    <dbReference type="NCBI Taxonomy" id="35708"/>
    <lineage>
        <taxon>Eukaryota</taxon>
        <taxon>Viridiplantae</taxon>
        <taxon>Streptophyta</taxon>
        <taxon>Embryophyta</taxon>
        <taxon>Tracheophyta</taxon>
        <taxon>Spermatophyta</taxon>
        <taxon>Magnoliopsida</taxon>
        <taxon>Liliopsida</taxon>
        <taxon>Poales</taxon>
        <taxon>Poaceae</taxon>
        <taxon>PACMAD clade</taxon>
        <taxon>Arundinoideae</taxon>
        <taxon>Arundineae</taxon>
        <taxon>Arundo</taxon>
    </lineage>
</organism>
<proteinExistence type="predicted"/>
<reference evidence="1" key="1">
    <citation type="submission" date="2014-09" db="EMBL/GenBank/DDBJ databases">
        <authorList>
            <person name="Magalhaes I.L.F."/>
            <person name="Oliveira U."/>
            <person name="Santos F.R."/>
            <person name="Vidigal T.H.D.A."/>
            <person name="Brescovit A.D."/>
            <person name="Santos A.J."/>
        </authorList>
    </citation>
    <scope>NUCLEOTIDE SEQUENCE</scope>
    <source>
        <tissue evidence="1">Shoot tissue taken approximately 20 cm above the soil surface</tissue>
    </source>
</reference>
<accession>A0A0A8YV08</accession>
<dbReference type="AlphaFoldDB" id="A0A0A8YV08"/>
<reference evidence="1" key="2">
    <citation type="journal article" date="2015" name="Data Brief">
        <title>Shoot transcriptome of the giant reed, Arundo donax.</title>
        <authorList>
            <person name="Barrero R.A."/>
            <person name="Guerrero F.D."/>
            <person name="Moolhuijzen P."/>
            <person name="Goolsby J.A."/>
            <person name="Tidwell J."/>
            <person name="Bellgard S.E."/>
            <person name="Bellgard M.I."/>
        </authorList>
    </citation>
    <scope>NUCLEOTIDE SEQUENCE</scope>
    <source>
        <tissue evidence="1">Shoot tissue taken approximately 20 cm above the soil surface</tissue>
    </source>
</reference>
<sequence length="56" mass="6624">MDLQTKKKLDPRGEPSRRHFFKGLKRHPKACSYLYEDTVATNRVLTRTLGEHTTFF</sequence>
<evidence type="ECO:0000313" key="1">
    <source>
        <dbReference type="EMBL" id="JAD29233.1"/>
    </source>
</evidence>
<name>A0A0A8YV08_ARUDO</name>
<dbReference type="EMBL" id="GBRH01268662">
    <property type="protein sequence ID" value="JAD29233.1"/>
    <property type="molecule type" value="Transcribed_RNA"/>
</dbReference>
<protein>
    <submittedName>
        <fullName evidence="1">Uncharacterized protein</fullName>
    </submittedName>
</protein>